<dbReference type="CDD" id="cd03808">
    <property type="entry name" value="GT4_CapM-like"/>
    <property type="match status" value="1"/>
</dbReference>
<dbReference type="Gene3D" id="3.40.50.2000">
    <property type="entry name" value="Glycogen Phosphorylase B"/>
    <property type="match status" value="2"/>
</dbReference>
<dbReference type="InterPro" id="IPR028098">
    <property type="entry name" value="Glyco_trans_4-like_N"/>
</dbReference>
<sequence length="379" mass="41768">MKFLLIASDADSLINFRGALLDALVEQGAEVHVAAPGLSANSPARARLEGKNLQVHDIELRRVGMNPLADLKTCFSLWRLMRDIRPQWVLSYTVKPVIYGMFAARAAGVPNRFALITGLGYAFQGQDEGGFTRKTIHFIVKSLYRLSLAGSHKVFFQNPDDESLFKQLKLVNATTPTVAVNGSGVDISQFSVHDIPQPVSFLLIARLLGDKGVREYAAAAREVKRRYPQVVFNMVGWIDDNPDAINQVELDEWQSSGVINFMGRLTDVRPAIINSSVYVLPSYREGTPRTVLEAMAMGRPIITTDAPGCRETVQDGVNGLLVPVKSVEKLAEAMLFFVSQPEAMDAMGAASREIAEKKYDVHSVNKVMLEEMKVVSRAS</sequence>
<dbReference type="Pfam" id="PF13692">
    <property type="entry name" value="Glyco_trans_1_4"/>
    <property type="match status" value="1"/>
</dbReference>
<evidence type="ECO:0000313" key="2">
    <source>
        <dbReference type="EMBL" id="OZY60347.1"/>
    </source>
</evidence>
<name>A0A266NEI9_9PSED</name>
<dbReference type="RefSeq" id="WP_094992527.1">
    <property type="nucleotide sequence ID" value="NZ_NQKI01000006.1"/>
</dbReference>
<feature type="domain" description="Glycosyltransferase subfamily 4-like N-terminal" evidence="1">
    <location>
        <begin position="9"/>
        <end position="158"/>
    </location>
</feature>
<gene>
    <name evidence="2" type="ORF">CJF39_05530</name>
</gene>
<dbReference type="PANTHER" id="PTHR12526">
    <property type="entry name" value="GLYCOSYLTRANSFERASE"/>
    <property type="match status" value="1"/>
</dbReference>
<organism evidence="2 3">
    <name type="scientific">Pseudomonas lundensis</name>
    <dbReference type="NCBI Taxonomy" id="86185"/>
    <lineage>
        <taxon>Bacteria</taxon>
        <taxon>Pseudomonadati</taxon>
        <taxon>Pseudomonadota</taxon>
        <taxon>Gammaproteobacteria</taxon>
        <taxon>Pseudomonadales</taxon>
        <taxon>Pseudomonadaceae</taxon>
        <taxon>Pseudomonas</taxon>
    </lineage>
</organism>
<reference evidence="2 3" key="1">
    <citation type="submission" date="2017-08" db="EMBL/GenBank/DDBJ databases">
        <title>Genomic and metabolic characterisation of spoilage-associated Pseudomonas species.</title>
        <authorList>
            <person name="Stanborough T."/>
            <person name="Fegan N."/>
            <person name="Powell S.M."/>
            <person name="Singh T."/>
            <person name="Tamplin M.L."/>
            <person name="Chandry P.S."/>
        </authorList>
    </citation>
    <scope>NUCLEOTIDE SEQUENCE [LARGE SCALE GENOMIC DNA]</scope>
    <source>
        <strain evidence="2 3">L1802</strain>
    </source>
</reference>
<proteinExistence type="predicted"/>
<evidence type="ECO:0000259" key="1">
    <source>
        <dbReference type="Pfam" id="PF13477"/>
    </source>
</evidence>
<dbReference type="SUPFAM" id="SSF53756">
    <property type="entry name" value="UDP-Glycosyltransferase/glycogen phosphorylase"/>
    <property type="match status" value="1"/>
</dbReference>
<dbReference type="EMBL" id="NQKI01000006">
    <property type="protein sequence ID" value="OZY60347.1"/>
    <property type="molecule type" value="Genomic_DNA"/>
</dbReference>
<dbReference type="Pfam" id="PF13477">
    <property type="entry name" value="Glyco_trans_4_2"/>
    <property type="match status" value="1"/>
</dbReference>
<dbReference type="OrthoDB" id="9775208at2"/>
<evidence type="ECO:0000313" key="3">
    <source>
        <dbReference type="Proteomes" id="UP000215788"/>
    </source>
</evidence>
<protein>
    <submittedName>
        <fullName evidence="2">Glycosyltransferase family 1 protein</fullName>
    </submittedName>
</protein>
<comment type="caution">
    <text evidence="2">The sequence shown here is derived from an EMBL/GenBank/DDBJ whole genome shotgun (WGS) entry which is preliminary data.</text>
</comment>
<dbReference type="Proteomes" id="UP000215788">
    <property type="component" value="Unassembled WGS sequence"/>
</dbReference>
<dbReference type="PANTHER" id="PTHR12526:SF638">
    <property type="entry name" value="SPORE COAT PROTEIN SA"/>
    <property type="match status" value="1"/>
</dbReference>
<accession>A0A266NEI9</accession>
<keyword evidence="2" id="KW-0808">Transferase</keyword>
<dbReference type="GO" id="GO:0016757">
    <property type="term" value="F:glycosyltransferase activity"/>
    <property type="evidence" value="ECO:0007669"/>
    <property type="project" value="UniProtKB-ARBA"/>
</dbReference>
<dbReference type="AlphaFoldDB" id="A0A266NEI9"/>